<protein>
    <recommendedName>
        <fullName evidence="1">IstB-like ATP-binding domain-containing protein</fullName>
    </recommendedName>
</protein>
<dbReference type="InterPro" id="IPR027417">
    <property type="entry name" value="P-loop_NTPase"/>
</dbReference>
<sequence length="196" mass="22439">MNHYDPYDDAALLAEAQQGARREQIERRLHLLLDKRPPVFDEEGELHPDIQGWIERFLQGEPGALILIGKVGTGKTWSLWKAAETLVRQGWRGRMEIAASYEVKEATDRPVDTERLRIWREADLFAIDDLGAQRVNDWDADALLAIIDRRWQRRRPTIVASNEVGLKEFIGDRAASRLADGATIVKFTGADRRRAR</sequence>
<reference evidence="2 3" key="1">
    <citation type="submission" date="2019-04" db="EMBL/GenBank/DDBJ databases">
        <title>Streptomyces oryziradicis sp. nov., a novel actinomycete isolated from rhizosphere soil of rice (Oryza sativa L.).</title>
        <authorList>
            <person name="Li C."/>
        </authorList>
    </citation>
    <scope>NUCLEOTIDE SEQUENCE [LARGE SCALE GENOMIC DNA]</scope>
    <source>
        <strain evidence="2 3">NEAU-C40</strain>
    </source>
</reference>
<dbReference type="GO" id="GO:0005524">
    <property type="term" value="F:ATP binding"/>
    <property type="evidence" value="ECO:0007669"/>
    <property type="project" value="InterPro"/>
</dbReference>
<evidence type="ECO:0000313" key="3">
    <source>
        <dbReference type="Proteomes" id="UP000305778"/>
    </source>
</evidence>
<comment type="caution">
    <text evidence="2">The sequence shown here is derived from an EMBL/GenBank/DDBJ whole genome shotgun (WGS) entry which is preliminary data.</text>
</comment>
<dbReference type="AlphaFoldDB" id="A0A4V5N0S5"/>
<dbReference type="SUPFAM" id="SSF52540">
    <property type="entry name" value="P-loop containing nucleoside triphosphate hydrolases"/>
    <property type="match status" value="1"/>
</dbReference>
<evidence type="ECO:0000313" key="2">
    <source>
        <dbReference type="EMBL" id="TKA13199.1"/>
    </source>
</evidence>
<dbReference type="Pfam" id="PF01695">
    <property type="entry name" value="IstB_IS21"/>
    <property type="match status" value="1"/>
</dbReference>
<dbReference type="EMBL" id="SUMC01000001">
    <property type="protein sequence ID" value="TKA13199.1"/>
    <property type="molecule type" value="Genomic_DNA"/>
</dbReference>
<name>A0A4V5N0S5_9ACTN</name>
<evidence type="ECO:0000259" key="1">
    <source>
        <dbReference type="Pfam" id="PF01695"/>
    </source>
</evidence>
<feature type="domain" description="IstB-like ATP-binding" evidence="1">
    <location>
        <begin position="64"/>
        <end position="162"/>
    </location>
</feature>
<dbReference type="Proteomes" id="UP000305778">
    <property type="component" value="Unassembled WGS sequence"/>
</dbReference>
<accession>A0A4V5N0S5</accession>
<keyword evidence="3" id="KW-1185">Reference proteome</keyword>
<dbReference type="RefSeq" id="WP_136721359.1">
    <property type="nucleotide sequence ID" value="NZ_SUMC01000001.1"/>
</dbReference>
<dbReference type="OrthoDB" id="9770694at2"/>
<organism evidence="2 3">
    <name type="scientific">Actinacidiphila oryziradicis</name>
    <dbReference type="NCBI Taxonomy" id="2571141"/>
    <lineage>
        <taxon>Bacteria</taxon>
        <taxon>Bacillati</taxon>
        <taxon>Actinomycetota</taxon>
        <taxon>Actinomycetes</taxon>
        <taxon>Kitasatosporales</taxon>
        <taxon>Streptomycetaceae</taxon>
        <taxon>Actinacidiphila</taxon>
    </lineage>
</organism>
<dbReference type="InterPro" id="IPR002611">
    <property type="entry name" value="IstB_ATP-bd"/>
</dbReference>
<dbReference type="Gene3D" id="3.40.50.300">
    <property type="entry name" value="P-loop containing nucleotide triphosphate hydrolases"/>
    <property type="match status" value="1"/>
</dbReference>
<gene>
    <name evidence="2" type="ORF">FCI23_00180</name>
</gene>
<proteinExistence type="predicted"/>